<dbReference type="EMBL" id="KZ613788">
    <property type="protein sequence ID" value="PMD60716.1"/>
    <property type="molecule type" value="Genomic_DNA"/>
</dbReference>
<feature type="compositionally biased region" description="Basic and acidic residues" evidence="1">
    <location>
        <begin position="149"/>
        <end position="166"/>
    </location>
</feature>
<evidence type="ECO:0000313" key="2">
    <source>
        <dbReference type="EMBL" id="PMD60716.1"/>
    </source>
</evidence>
<protein>
    <submittedName>
        <fullName evidence="2">Uncharacterized protein</fullName>
    </submittedName>
</protein>
<feature type="compositionally biased region" description="Gly residues" evidence="1">
    <location>
        <begin position="254"/>
        <end position="264"/>
    </location>
</feature>
<feature type="compositionally biased region" description="Low complexity" evidence="1">
    <location>
        <begin position="12"/>
        <end position="23"/>
    </location>
</feature>
<reference evidence="2 3" key="1">
    <citation type="submission" date="2016-04" db="EMBL/GenBank/DDBJ databases">
        <title>A degradative enzymes factory behind the ericoid mycorrhizal symbiosis.</title>
        <authorList>
            <consortium name="DOE Joint Genome Institute"/>
            <person name="Martino E."/>
            <person name="Morin E."/>
            <person name="Grelet G."/>
            <person name="Kuo A."/>
            <person name="Kohler A."/>
            <person name="Daghino S."/>
            <person name="Barry K."/>
            <person name="Choi C."/>
            <person name="Cichocki N."/>
            <person name="Clum A."/>
            <person name="Copeland A."/>
            <person name="Hainaut M."/>
            <person name="Haridas S."/>
            <person name="Labutti K."/>
            <person name="Lindquist E."/>
            <person name="Lipzen A."/>
            <person name="Khouja H.-R."/>
            <person name="Murat C."/>
            <person name="Ohm R."/>
            <person name="Olson A."/>
            <person name="Spatafora J."/>
            <person name="Veneault-Fourrey C."/>
            <person name="Henrissat B."/>
            <person name="Grigoriev I."/>
            <person name="Martin F."/>
            <person name="Perotto S."/>
        </authorList>
    </citation>
    <scope>NUCLEOTIDE SEQUENCE [LARGE SCALE GENOMIC DNA]</scope>
    <source>
        <strain evidence="2 3">E</strain>
    </source>
</reference>
<dbReference type="AlphaFoldDB" id="A0A2J6TCG6"/>
<dbReference type="Proteomes" id="UP000235371">
    <property type="component" value="Unassembled WGS sequence"/>
</dbReference>
<dbReference type="InParanoid" id="A0A2J6TCG6"/>
<organism evidence="2 3">
    <name type="scientific">Hyaloscypha bicolor E</name>
    <dbReference type="NCBI Taxonomy" id="1095630"/>
    <lineage>
        <taxon>Eukaryota</taxon>
        <taxon>Fungi</taxon>
        <taxon>Dikarya</taxon>
        <taxon>Ascomycota</taxon>
        <taxon>Pezizomycotina</taxon>
        <taxon>Leotiomycetes</taxon>
        <taxon>Helotiales</taxon>
        <taxon>Hyaloscyphaceae</taxon>
        <taxon>Hyaloscypha</taxon>
        <taxon>Hyaloscypha bicolor</taxon>
    </lineage>
</organism>
<evidence type="ECO:0000256" key="1">
    <source>
        <dbReference type="SAM" id="MobiDB-lite"/>
    </source>
</evidence>
<keyword evidence="3" id="KW-1185">Reference proteome</keyword>
<dbReference type="GeneID" id="36591103"/>
<gene>
    <name evidence="2" type="ORF">K444DRAFT_629199</name>
</gene>
<feature type="region of interest" description="Disordered" evidence="1">
    <location>
        <begin position="244"/>
        <end position="264"/>
    </location>
</feature>
<accession>A0A2J6TCG6</accession>
<feature type="region of interest" description="Disordered" evidence="1">
    <location>
        <begin position="144"/>
        <end position="166"/>
    </location>
</feature>
<feature type="compositionally biased region" description="Polar residues" evidence="1">
    <location>
        <begin position="42"/>
        <end position="52"/>
    </location>
</feature>
<name>A0A2J6TCG6_9HELO</name>
<feature type="region of interest" description="Disordered" evidence="1">
    <location>
        <begin position="1"/>
        <end position="56"/>
    </location>
</feature>
<dbReference type="RefSeq" id="XP_024737620.1">
    <property type="nucleotide sequence ID" value="XM_024883026.1"/>
</dbReference>
<sequence length="264" mass="29813">MDNKFKRPPYPSDSKFASKKSASGGTPPTRLGDFTSPKPDSLPSQRPNQNPQEAKETQWEIMSANEAFAKCGFGYGAKTQEWYLLLREAEDLGLARFLGREDMGGFGGRPDSLMYSFSPQFFVEVDKMMGRDIKVEKSPVYSRISHGVSKGDRRAEKGQQNRSEERWQTMSIADAVRKSGFGDIASMTANPDFFLVFQRGLRLDLVRGSGERNQMGFEIYEFSPEFFKNIDTLLREGEAEKDNVWPQRQSYGGCSQGGSRPGWY</sequence>
<proteinExistence type="predicted"/>
<evidence type="ECO:0000313" key="3">
    <source>
        <dbReference type="Proteomes" id="UP000235371"/>
    </source>
</evidence>